<name>A0A2P6PQX7_ROSCH</name>
<protein>
    <submittedName>
        <fullName evidence="1">Uncharacterized protein</fullName>
    </submittedName>
</protein>
<evidence type="ECO:0000313" key="2">
    <source>
        <dbReference type="Proteomes" id="UP000238479"/>
    </source>
</evidence>
<dbReference type="EMBL" id="PDCK01000044">
    <property type="protein sequence ID" value="PRQ24330.1"/>
    <property type="molecule type" value="Genomic_DNA"/>
</dbReference>
<reference evidence="1 2" key="1">
    <citation type="journal article" date="2018" name="Nat. Genet.">
        <title>The Rosa genome provides new insights in the design of modern roses.</title>
        <authorList>
            <person name="Bendahmane M."/>
        </authorList>
    </citation>
    <scope>NUCLEOTIDE SEQUENCE [LARGE SCALE GENOMIC DNA]</scope>
    <source>
        <strain evidence="2">cv. Old Blush</strain>
    </source>
</reference>
<dbReference type="Proteomes" id="UP000238479">
    <property type="component" value="Chromosome 6"/>
</dbReference>
<accession>A0A2P6PQX7</accession>
<proteinExistence type="predicted"/>
<evidence type="ECO:0000313" key="1">
    <source>
        <dbReference type="EMBL" id="PRQ24330.1"/>
    </source>
</evidence>
<sequence>MLNMVDGFVMFVNVELFYFVEEFGVEIVFWKREFREELKFRDGNDVLSPRARRTQTGSRVSCGIHLFQISRDCVQAQELGNQRFRFCP</sequence>
<gene>
    <name evidence="1" type="ORF">RchiOBHm_Chr6g0271221</name>
</gene>
<organism evidence="1 2">
    <name type="scientific">Rosa chinensis</name>
    <name type="common">China rose</name>
    <dbReference type="NCBI Taxonomy" id="74649"/>
    <lineage>
        <taxon>Eukaryota</taxon>
        <taxon>Viridiplantae</taxon>
        <taxon>Streptophyta</taxon>
        <taxon>Embryophyta</taxon>
        <taxon>Tracheophyta</taxon>
        <taxon>Spermatophyta</taxon>
        <taxon>Magnoliopsida</taxon>
        <taxon>eudicotyledons</taxon>
        <taxon>Gunneridae</taxon>
        <taxon>Pentapetalae</taxon>
        <taxon>rosids</taxon>
        <taxon>fabids</taxon>
        <taxon>Rosales</taxon>
        <taxon>Rosaceae</taxon>
        <taxon>Rosoideae</taxon>
        <taxon>Rosoideae incertae sedis</taxon>
        <taxon>Rosa</taxon>
    </lineage>
</organism>
<keyword evidence="2" id="KW-1185">Reference proteome</keyword>
<dbReference type="AlphaFoldDB" id="A0A2P6PQX7"/>
<dbReference type="Gramene" id="PRQ24330">
    <property type="protein sequence ID" value="PRQ24330"/>
    <property type="gene ID" value="RchiOBHm_Chr6g0271221"/>
</dbReference>
<comment type="caution">
    <text evidence="1">The sequence shown here is derived from an EMBL/GenBank/DDBJ whole genome shotgun (WGS) entry which is preliminary data.</text>
</comment>